<dbReference type="STRING" id="1267564.SAMN05192561_101249"/>
<evidence type="ECO:0000313" key="1">
    <source>
        <dbReference type="EMBL" id="SEH37716.1"/>
    </source>
</evidence>
<dbReference type="RefSeq" id="WP_092813187.1">
    <property type="nucleotide sequence ID" value="NZ_FNWU01000001.1"/>
</dbReference>
<evidence type="ECO:0000313" key="2">
    <source>
        <dbReference type="Proteomes" id="UP000199215"/>
    </source>
</evidence>
<accession>A0A1H6HQE4</accession>
<dbReference type="InterPro" id="IPR049696">
    <property type="entry name" value="HVO_0649-like"/>
</dbReference>
<reference evidence="1 2" key="1">
    <citation type="submission" date="2016-10" db="EMBL/GenBank/DDBJ databases">
        <authorList>
            <person name="de Groot N.N."/>
        </authorList>
    </citation>
    <scope>NUCLEOTIDE SEQUENCE [LARGE SCALE GENOMIC DNA]</scope>
    <source>
        <strain evidence="1 2">IBRC-M10418</strain>
    </source>
</reference>
<name>A0A1H6HQE4_9EURY</name>
<dbReference type="Proteomes" id="UP000199215">
    <property type="component" value="Unassembled WGS sequence"/>
</dbReference>
<dbReference type="OrthoDB" id="165303at2157"/>
<proteinExistence type="predicted"/>
<evidence type="ECO:0008006" key="3">
    <source>
        <dbReference type="Google" id="ProtNLM"/>
    </source>
</evidence>
<dbReference type="NCBIfam" id="NF041911">
    <property type="entry name" value="HVO_0649"/>
    <property type="match status" value="1"/>
</dbReference>
<dbReference type="EMBL" id="FNWU01000001">
    <property type="protein sequence ID" value="SEH37716.1"/>
    <property type="molecule type" value="Genomic_DNA"/>
</dbReference>
<dbReference type="AlphaFoldDB" id="A0A1H6HQE4"/>
<gene>
    <name evidence="1" type="ORF">SAMN05192561_101249</name>
</gene>
<sequence length="65" mass="7153">MSGKAIGTTALDRLRDRLDRTSHVCSSCGYVHSDPSWKAVTTGSQVQYRRTCDSCGAVAQRTYQL</sequence>
<protein>
    <recommendedName>
        <fullName evidence="3">Small CPxCG-related zinc finger protein</fullName>
    </recommendedName>
</protein>
<keyword evidence="2" id="KW-1185">Reference proteome</keyword>
<organism evidence="1 2">
    <name type="scientific">Halopenitus malekzadehii</name>
    <dbReference type="NCBI Taxonomy" id="1267564"/>
    <lineage>
        <taxon>Archaea</taxon>
        <taxon>Methanobacteriati</taxon>
        <taxon>Methanobacteriota</taxon>
        <taxon>Stenosarchaea group</taxon>
        <taxon>Halobacteria</taxon>
        <taxon>Halobacteriales</taxon>
        <taxon>Haloferacaceae</taxon>
        <taxon>Halopenitus</taxon>
    </lineage>
</organism>